<organism evidence="1 2">
    <name type="scientific">Periplaneta americana</name>
    <name type="common">American cockroach</name>
    <name type="synonym">Blatta americana</name>
    <dbReference type="NCBI Taxonomy" id="6978"/>
    <lineage>
        <taxon>Eukaryota</taxon>
        <taxon>Metazoa</taxon>
        <taxon>Ecdysozoa</taxon>
        <taxon>Arthropoda</taxon>
        <taxon>Hexapoda</taxon>
        <taxon>Insecta</taxon>
        <taxon>Pterygota</taxon>
        <taxon>Neoptera</taxon>
        <taxon>Polyneoptera</taxon>
        <taxon>Dictyoptera</taxon>
        <taxon>Blattodea</taxon>
        <taxon>Blattoidea</taxon>
        <taxon>Blattidae</taxon>
        <taxon>Blattinae</taxon>
        <taxon>Periplaneta</taxon>
    </lineage>
</organism>
<comment type="caution">
    <text evidence="1">The sequence shown here is derived from an EMBL/GenBank/DDBJ whole genome shotgun (WGS) entry which is preliminary data.</text>
</comment>
<dbReference type="Proteomes" id="UP001148838">
    <property type="component" value="Unassembled WGS sequence"/>
</dbReference>
<evidence type="ECO:0000313" key="2">
    <source>
        <dbReference type="Proteomes" id="UP001148838"/>
    </source>
</evidence>
<dbReference type="EMBL" id="JAJSOF020000013">
    <property type="protein sequence ID" value="KAJ4443055.1"/>
    <property type="molecule type" value="Genomic_DNA"/>
</dbReference>
<keyword evidence="2" id="KW-1185">Reference proteome</keyword>
<gene>
    <name evidence="1" type="ORF">ANN_04705</name>
</gene>
<sequence length="111" mass="12447">MARIRIPVGASYLVDVFPGFSLNPIRANAGNLIPAVIELRNFRKTVCTNSSDLSICDSNHSHYLVLGSDESFVMERMILRFEFAALKEKFNVVLPEHSEDEDCELSVLSQT</sequence>
<evidence type="ECO:0000313" key="1">
    <source>
        <dbReference type="EMBL" id="KAJ4443055.1"/>
    </source>
</evidence>
<proteinExistence type="predicted"/>
<reference evidence="1 2" key="1">
    <citation type="journal article" date="2022" name="Allergy">
        <title>Genome assembly and annotation of Periplaneta americana reveal a comprehensive cockroach allergen profile.</title>
        <authorList>
            <person name="Wang L."/>
            <person name="Xiong Q."/>
            <person name="Saelim N."/>
            <person name="Wang L."/>
            <person name="Nong W."/>
            <person name="Wan A.T."/>
            <person name="Shi M."/>
            <person name="Liu X."/>
            <person name="Cao Q."/>
            <person name="Hui J.H.L."/>
            <person name="Sookrung N."/>
            <person name="Leung T.F."/>
            <person name="Tungtrongchitr A."/>
            <person name="Tsui S.K.W."/>
        </authorList>
    </citation>
    <scope>NUCLEOTIDE SEQUENCE [LARGE SCALE GENOMIC DNA]</scope>
    <source>
        <strain evidence="1">PWHHKU_190912</strain>
    </source>
</reference>
<protein>
    <submittedName>
        <fullName evidence="1">Uncharacterized protein</fullName>
    </submittedName>
</protein>
<name>A0ABQ8TBK0_PERAM</name>
<accession>A0ABQ8TBK0</accession>